<feature type="region of interest" description="Disordered" evidence="1">
    <location>
        <begin position="47"/>
        <end position="73"/>
    </location>
</feature>
<dbReference type="EMBL" id="AEYP01049003">
    <property type="status" value="NOT_ANNOTATED_CDS"/>
    <property type="molecule type" value="Genomic_DNA"/>
</dbReference>
<evidence type="ECO:0000256" key="2">
    <source>
        <dbReference type="SAM" id="SignalP"/>
    </source>
</evidence>
<protein>
    <recommendedName>
        <fullName evidence="4">Secreted protein</fullName>
    </recommendedName>
</protein>
<dbReference type="EMBL" id="AEYP01049002">
    <property type="status" value="NOT_ANNOTATED_CDS"/>
    <property type="molecule type" value="Genomic_DNA"/>
</dbReference>
<dbReference type="HOGENOM" id="CLU_2704198_0_0_1"/>
<sequence>MANDELFFFFFLMCLLAICMSSLEKCLFMSSACRGWCNKSTRNVRAKSKEQVKRKRRLTQKKKKKTSSPSLRR</sequence>
<dbReference type="EMBL" id="AEYP01048995">
    <property type="status" value="NOT_ANNOTATED_CDS"/>
    <property type="molecule type" value="Genomic_DNA"/>
</dbReference>
<dbReference type="EMBL" id="AEYP01048998">
    <property type="status" value="NOT_ANNOTATED_CDS"/>
    <property type="molecule type" value="Genomic_DNA"/>
</dbReference>
<dbReference type="EMBL" id="AEYP01048996">
    <property type="status" value="NOT_ANNOTATED_CDS"/>
    <property type="molecule type" value="Genomic_DNA"/>
</dbReference>
<accession>M3XS55</accession>
<dbReference type="InParanoid" id="M3XS55"/>
<dbReference type="EMBL" id="AEYP01049004">
    <property type="status" value="NOT_ANNOTATED_CDS"/>
    <property type="molecule type" value="Genomic_DNA"/>
</dbReference>
<dbReference type="EMBL" id="AEYP01048999">
    <property type="status" value="NOT_ANNOTATED_CDS"/>
    <property type="molecule type" value="Genomic_DNA"/>
</dbReference>
<proteinExistence type="predicted"/>
<reference evidence="3" key="1">
    <citation type="submission" date="2024-06" db="UniProtKB">
        <authorList>
            <consortium name="Ensembl"/>
        </authorList>
    </citation>
    <scope>IDENTIFICATION</scope>
</reference>
<evidence type="ECO:0000313" key="3">
    <source>
        <dbReference type="Ensembl" id="ENSMPUP00000001905.1"/>
    </source>
</evidence>
<evidence type="ECO:0008006" key="4">
    <source>
        <dbReference type="Google" id="ProtNLM"/>
    </source>
</evidence>
<dbReference type="AlphaFoldDB" id="M3XS55"/>
<keyword evidence="2" id="KW-0732">Signal</keyword>
<dbReference type="EMBL" id="AEYP01049001">
    <property type="status" value="NOT_ANNOTATED_CDS"/>
    <property type="molecule type" value="Genomic_DNA"/>
</dbReference>
<feature type="chain" id="PRO_5004044033" description="Secreted protein" evidence="2">
    <location>
        <begin position="22"/>
        <end position="73"/>
    </location>
</feature>
<evidence type="ECO:0000256" key="1">
    <source>
        <dbReference type="SAM" id="MobiDB-lite"/>
    </source>
</evidence>
<dbReference type="Ensembl" id="ENSMPUT00000001943.1">
    <property type="protein sequence ID" value="ENSMPUP00000001905.1"/>
    <property type="gene ID" value="ENSMPUG00000001921.1"/>
</dbReference>
<dbReference type="EMBL" id="AEYP01048997">
    <property type="status" value="NOT_ANNOTATED_CDS"/>
    <property type="molecule type" value="Genomic_DNA"/>
</dbReference>
<name>M3XS55_MUSPF</name>
<feature type="signal peptide" evidence="2">
    <location>
        <begin position="1"/>
        <end position="21"/>
    </location>
</feature>
<dbReference type="EMBL" id="AEYP01049000">
    <property type="status" value="NOT_ANNOTATED_CDS"/>
    <property type="molecule type" value="Genomic_DNA"/>
</dbReference>
<organism evidence="3">
    <name type="scientific">Mustela putorius furo</name>
    <name type="common">European domestic ferret</name>
    <name type="synonym">Mustela furo</name>
    <dbReference type="NCBI Taxonomy" id="9669"/>
    <lineage>
        <taxon>Eukaryota</taxon>
        <taxon>Metazoa</taxon>
        <taxon>Chordata</taxon>
        <taxon>Craniata</taxon>
        <taxon>Vertebrata</taxon>
        <taxon>Euteleostomi</taxon>
        <taxon>Mammalia</taxon>
        <taxon>Eutheria</taxon>
        <taxon>Laurasiatheria</taxon>
        <taxon>Carnivora</taxon>
        <taxon>Caniformia</taxon>
        <taxon>Musteloidea</taxon>
        <taxon>Mustelidae</taxon>
        <taxon>Mustelinae</taxon>
        <taxon>Mustela</taxon>
    </lineage>
</organism>